<evidence type="ECO:0000259" key="6">
    <source>
        <dbReference type="Pfam" id="PF02465"/>
    </source>
</evidence>
<keyword evidence="8" id="KW-0966">Cell projection</keyword>
<reference evidence="9" key="1">
    <citation type="journal article" date="2019" name="Int. J. Syst. Evol. Microbiol.">
        <title>The Global Catalogue of Microorganisms (GCM) 10K type strain sequencing project: providing services to taxonomists for standard genome sequencing and annotation.</title>
        <authorList>
            <consortium name="The Broad Institute Genomics Platform"/>
            <consortium name="The Broad Institute Genome Sequencing Center for Infectious Disease"/>
            <person name="Wu L."/>
            <person name="Ma J."/>
        </authorList>
    </citation>
    <scope>NUCLEOTIDE SEQUENCE [LARGE SCALE GENOMIC DNA]</scope>
    <source>
        <strain evidence="9">TISTR 1571</strain>
    </source>
</reference>
<comment type="similarity">
    <text evidence="1 5">Belongs to the FliD family.</text>
</comment>
<evidence type="ECO:0000256" key="1">
    <source>
        <dbReference type="ARBA" id="ARBA00009764"/>
    </source>
</evidence>
<feature type="domain" description="Flagellar hook-associated protein 2 C-terminal" evidence="7">
    <location>
        <begin position="224"/>
        <end position="482"/>
    </location>
</feature>
<comment type="function">
    <text evidence="5">Required for morphogenesis and for the elongation of the flagellar filament by facilitating polymerization of the flagellin monomers at the tip of growing filament. Forms a capping structure, which prevents flagellin subunits (transported through the central channel of the flagellum) from leaking out without polymerization at the distal end.</text>
</comment>
<dbReference type="Proteomes" id="UP001597452">
    <property type="component" value="Unassembled WGS sequence"/>
</dbReference>
<dbReference type="RefSeq" id="WP_377328783.1">
    <property type="nucleotide sequence ID" value="NZ_JBHUMZ010000021.1"/>
</dbReference>
<evidence type="ECO:0000256" key="2">
    <source>
        <dbReference type="ARBA" id="ARBA00011255"/>
    </source>
</evidence>
<protein>
    <recommendedName>
        <fullName evidence="5">Flagellar hook-associated protein 2</fullName>
        <shortName evidence="5">HAP2</shortName>
    </recommendedName>
    <alternativeName>
        <fullName evidence="5">Flagellar cap protein</fullName>
    </alternativeName>
</protein>
<sequence length="496" mass="56645">MINNNMRLTGFASGMDINQMVKDLMKAERLPLQKMEQNQLWLTQKRDAYREVNTKLLDFKTQFLDMRMSSTYMSKTASSSTEAISVSANNQASEGNYSLDVNQLASAAIRVSNPEGTTFGEGYDAEQALGQEYVGQEVSFDYYNKDGLQSVSFTIEDGDSLNDVLSRISDESNEDVRAFYDQTSNRVFMERTETGNYNANGNEFNNLSAFFTDSLNVSTTEQGGEDAIFQYNGIDMTSHNNEYQLNGLSLHFNETTNGPVNVTVQKDTNQAVEKIKGFIEKYNELIDFVNEKVGEERFRDYPPLTEDQKKEMSEREIELWEERSKSGELRNDGILRRGVSDMRTAWYGSVDNPNGDLNSIIDVGITTTSNWREGGKLEVDEAKLREKLQEDPDAVYRLFSNSEEGNSRGILNRVEDVVETTMNSIEERAGSPAQTDFQYTMGRELKSTAERMVDFERRMQQTEDRYWEQFTAMEQAMQKYNQQASYMMQAFGGMQQ</sequence>
<dbReference type="InterPro" id="IPR010809">
    <property type="entry name" value="FliD_C"/>
</dbReference>
<gene>
    <name evidence="8" type="ORF">ACFSW4_09000</name>
</gene>
<evidence type="ECO:0000313" key="8">
    <source>
        <dbReference type="EMBL" id="MFD2638997.1"/>
    </source>
</evidence>
<feature type="domain" description="Flagellar hook-associated protein 2 N-terminal" evidence="6">
    <location>
        <begin position="13"/>
        <end position="107"/>
    </location>
</feature>
<dbReference type="PANTHER" id="PTHR30288:SF0">
    <property type="entry name" value="FLAGELLAR HOOK-ASSOCIATED PROTEIN 2"/>
    <property type="match status" value="1"/>
</dbReference>
<dbReference type="NCBIfam" id="NF005833">
    <property type="entry name" value="PRK07737.1"/>
    <property type="match status" value="1"/>
</dbReference>
<keyword evidence="8" id="KW-0282">Flagellum</keyword>
<evidence type="ECO:0000256" key="3">
    <source>
        <dbReference type="ARBA" id="ARBA00023054"/>
    </source>
</evidence>
<keyword evidence="4 5" id="KW-0975">Bacterial flagellum</keyword>
<keyword evidence="9" id="KW-1185">Reference proteome</keyword>
<evidence type="ECO:0000256" key="4">
    <source>
        <dbReference type="ARBA" id="ARBA00023143"/>
    </source>
</evidence>
<dbReference type="EMBL" id="JBHUMZ010000021">
    <property type="protein sequence ID" value="MFD2638997.1"/>
    <property type="molecule type" value="Genomic_DNA"/>
</dbReference>
<keyword evidence="5" id="KW-0964">Secreted</keyword>
<dbReference type="Pfam" id="PF07195">
    <property type="entry name" value="FliD_C"/>
    <property type="match status" value="1"/>
</dbReference>
<organism evidence="8 9">
    <name type="scientific">Piscibacillus salipiscarius</name>
    <dbReference type="NCBI Taxonomy" id="299480"/>
    <lineage>
        <taxon>Bacteria</taxon>
        <taxon>Bacillati</taxon>
        <taxon>Bacillota</taxon>
        <taxon>Bacilli</taxon>
        <taxon>Bacillales</taxon>
        <taxon>Bacillaceae</taxon>
        <taxon>Piscibacillus</taxon>
    </lineage>
</organism>
<dbReference type="InterPro" id="IPR040026">
    <property type="entry name" value="FliD"/>
</dbReference>
<dbReference type="InterPro" id="IPR003481">
    <property type="entry name" value="FliD_N"/>
</dbReference>
<evidence type="ECO:0000259" key="7">
    <source>
        <dbReference type="Pfam" id="PF07195"/>
    </source>
</evidence>
<keyword evidence="8" id="KW-0969">Cilium</keyword>
<evidence type="ECO:0000313" key="9">
    <source>
        <dbReference type="Proteomes" id="UP001597452"/>
    </source>
</evidence>
<dbReference type="Pfam" id="PF02465">
    <property type="entry name" value="FliD_N"/>
    <property type="match status" value="1"/>
</dbReference>
<keyword evidence="3" id="KW-0175">Coiled coil</keyword>
<comment type="subunit">
    <text evidence="2 5">Homopentamer.</text>
</comment>
<evidence type="ECO:0000256" key="5">
    <source>
        <dbReference type="RuleBase" id="RU362066"/>
    </source>
</evidence>
<comment type="caution">
    <text evidence="8">The sequence shown here is derived from an EMBL/GenBank/DDBJ whole genome shotgun (WGS) entry which is preliminary data.</text>
</comment>
<name>A0ABW5QBE5_9BACI</name>
<proteinExistence type="inferred from homology"/>
<dbReference type="PANTHER" id="PTHR30288">
    <property type="entry name" value="FLAGELLAR CAP/ASSEMBLY PROTEIN FLID"/>
    <property type="match status" value="1"/>
</dbReference>
<accession>A0ABW5QBE5</accession>
<comment type="subcellular location">
    <subcellularLocation>
        <location evidence="5">Secreted</location>
    </subcellularLocation>
    <subcellularLocation>
        <location evidence="5">Bacterial flagellum</location>
    </subcellularLocation>
</comment>